<evidence type="ECO:0000313" key="2">
    <source>
        <dbReference type="Proteomes" id="UP000712281"/>
    </source>
</evidence>
<reference evidence="1" key="1">
    <citation type="submission" date="2019-12" db="EMBL/GenBank/DDBJ databases">
        <title>Genome sequencing and annotation of Brassica cretica.</title>
        <authorList>
            <person name="Studholme D.J."/>
            <person name="Sarris P.F."/>
        </authorList>
    </citation>
    <scope>NUCLEOTIDE SEQUENCE</scope>
    <source>
        <strain evidence="1">PFS-001/15</strain>
        <tissue evidence="1">Leaf</tissue>
    </source>
</reference>
<comment type="caution">
    <text evidence="1">The sequence shown here is derived from an EMBL/GenBank/DDBJ whole genome shotgun (WGS) entry which is preliminary data.</text>
</comment>
<dbReference type="Proteomes" id="UP000712281">
    <property type="component" value="Unassembled WGS sequence"/>
</dbReference>
<evidence type="ECO:0000313" key="1">
    <source>
        <dbReference type="EMBL" id="KAF2580826.1"/>
    </source>
</evidence>
<proteinExistence type="predicted"/>
<protein>
    <submittedName>
        <fullName evidence="1">Uncharacterized protein</fullName>
    </submittedName>
</protein>
<dbReference type="EMBL" id="QGKW02001660">
    <property type="protein sequence ID" value="KAF2580826.1"/>
    <property type="molecule type" value="Genomic_DNA"/>
</dbReference>
<organism evidence="1 2">
    <name type="scientific">Brassica cretica</name>
    <name type="common">Mustard</name>
    <dbReference type="NCBI Taxonomy" id="69181"/>
    <lineage>
        <taxon>Eukaryota</taxon>
        <taxon>Viridiplantae</taxon>
        <taxon>Streptophyta</taxon>
        <taxon>Embryophyta</taxon>
        <taxon>Tracheophyta</taxon>
        <taxon>Spermatophyta</taxon>
        <taxon>Magnoliopsida</taxon>
        <taxon>eudicotyledons</taxon>
        <taxon>Gunneridae</taxon>
        <taxon>Pentapetalae</taxon>
        <taxon>rosids</taxon>
        <taxon>malvids</taxon>
        <taxon>Brassicales</taxon>
        <taxon>Brassicaceae</taxon>
        <taxon>Brassiceae</taxon>
        <taxon>Brassica</taxon>
    </lineage>
</organism>
<gene>
    <name evidence="1" type="ORF">F2Q68_00004620</name>
</gene>
<sequence length="170" mass="19090">MPIDVDMKRAGWMWVFCCELLVGHDSHDIARCNQLCRWPSWSSRSPFSSRTRSKVATITRGSVSIDVRDEVSIDVRWKISVVGRVASVDGGERVSIDEIGVRVDGGWQVSIDKLVLLSIDEERLPLRIERSKLAGSDENSSGVSSLLLVLLGMHLKRQEKKIMSERGLKK</sequence>
<dbReference type="AlphaFoldDB" id="A0A8S9JHE1"/>
<name>A0A8S9JHE1_BRACR</name>
<accession>A0A8S9JHE1</accession>